<dbReference type="GO" id="GO:0016020">
    <property type="term" value="C:membrane"/>
    <property type="evidence" value="ECO:0007669"/>
    <property type="project" value="UniProtKB-SubCell"/>
</dbReference>
<keyword evidence="2 5" id="KW-0812">Transmembrane</keyword>
<evidence type="ECO:0000313" key="6">
    <source>
        <dbReference type="EMBL" id="GHB10343.1"/>
    </source>
</evidence>
<evidence type="ECO:0000256" key="2">
    <source>
        <dbReference type="ARBA" id="ARBA00022692"/>
    </source>
</evidence>
<feature type="transmembrane region" description="Helical" evidence="5">
    <location>
        <begin position="12"/>
        <end position="33"/>
    </location>
</feature>
<proteinExistence type="predicted"/>
<comment type="subcellular location">
    <subcellularLocation>
        <location evidence="1">Membrane</location>
        <topology evidence="1">Multi-pass membrane protein</topology>
    </subcellularLocation>
</comment>
<dbReference type="Proteomes" id="UP000644020">
    <property type="component" value="Unassembled WGS sequence"/>
</dbReference>
<protein>
    <recommendedName>
        <fullName evidence="8">Magnesium transporter CorA</fullName>
    </recommendedName>
</protein>
<dbReference type="SUPFAM" id="SSF144083">
    <property type="entry name" value="Magnesium transport protein CorA, transmembrane region"/>
    <property type="match status" value="1"/>
</dbReference>
<dbReference type="InterPro" id="IPR045863">
    <property type="entry name" value="CorA_TM1_TM2"/>
</dbReference>
<dbReference type="Gene3D" id="1.20.58.340">
    <property type="entry name" value="Magnesium transport protein CorA, transmembrane region"/>
    <property type="match status" value="1"/>
</dbReference>
<keyword evidence="4 5" id="KW-0472">Membrane</keyword>
<dbReference type="Pfam" id="PF01544">
    <property type="entry name" value="CorA"/>
    <property type="match status" value="1"/>
</dbReference>
<evidence type="ECO:0000256" key="3">
    <source>
        <dbReference type="ARBA" id="ARBA00022989"/>
    </source>
</evidence>
<reference evidence="6" key="2">
    <citation type="submission" date="2020-09" db="EMBL/GenBank/DDBJ databases">
        <authorList>
            <person name="Sun Q."/>
            <person name="Ohkuma M."/>
        </authorList>
    </citation>
    <scope>NUCLEOTIDE SEQUENCE</scope>
    <source>
        <strain evidence="6">JCM 4518</strain>
    </source>
</reference>
<evidence type="ECO:0000256" key="5">
    <source>
        <dbReference type="SAM" id="Phobius"/>
    </source>
</evidence>
<name>A0A918T9F9_9ACTN</name>
<evidence type="ECO:0000256" key="1">
    <source>
        <dbReference type="ARBA" id="ARBA00004141"/>
    </source>
</evidence>
<keyword evidence="7" id="KW-1185">Reference proteome</keyword>
<sequence length="39" mass="4528">MNFDTMPELHWTLGHPFAVVLMAGVCASLYMAFKRKDWL</sequence>
<dbReference type="EMBL" id="BMUL01000027">
    <property type="protein sequence ID" value="GHB10343.1"/>
    <property type="molecule type" value="Genomic_DNA"/>
</dbReference>
<dbReference type="InterPro" id="IPR002523">
    <property type="entry name" value="MgTranspt_CorA/ZnTranspt_ZntB"/>
</dbReference>
<dbReference type="GO" id="GO:0046873">
    <property type="term" value="F:metal ion transmembrane transporter activity"/>
    <property type="evidence" value="ECO:0007669"/>
    <property type="project" value="InterPro"/>
</dbReference>
<evidence type="ECO:0008006" key="8">
    <source>
        <dbReference type="Google" id="ProtNLM"/>
    </source>
</evidence>
<comment type="caution">
    <text evidence="6">The sequence shown here is derived from an EMBL/GenBank/DDBJ whole genome shotgun (WGS) entry which is preliminary data.</text>
</comment>
<organism evidence="6 7">
    <name type="scientific">Streptomyces termitum</name>
    <dbReference type="NCBI Taxonomy" id="67368"/>
    <lineage>
        <taxon>Bacteria</taxon>
        <taxon>Bacillati</taxon>
        <taxon>Actinomycetota</taxon>
        <taxon>Actinomycetes</taxon>
        <taxon>Kitasatosporales</taxon>
        <taxon>Streptomycetaceae</taxon>
        <taxon>Streptomyces</taxon>
    </lineage>
</organism>
<dbReference type="AlphaFoldDB" id="A0A918T9F9"/>
<accession>A0A918T9F9</accession>
<evidence type="ECO:0000256" key="4">
    <source>
        <dbReference type="ARBA" id="ARBA00023136"/>
    </source>
</evidence>
<evidence type="ECO:0000313" key="7">
    <source>
        <dbReference type="Proteomes" id="UP000644020"/>
    </source>
</evidence>
<gene>
    <name evidence="6" type="ORF">GCM10010305_61490</name>
</gene>
<keyword evidence="3 5" id="KW-1133">Transmembrane helix</keyword>
<reference evidence="6" key="1">
    <citation type="journal article" date="2014" name="Int. J. Syst. Evol. Microbiol.">
        <title>Complete genome sequence of Corynebacterium casei LMG S-19264T (=DSM 44701T), isolated from a smear-ripened cheese.</title>
        <authorList>
            <consortium name="US DOE Joint Genome Institute (JGI-PGF)"/>
            <person name="Walter F."/>
            <person name="Albersmeier A."/>
            <person name="Kalinowski J."/>
            <person name="Ruckert C."/>
        </authorList>
    </citation>
    <scope>NUCLEOTIDE SEQUENCE</scope>
    <source>
        <strain evidence="6">JCM 4518</strain>
    </source>
</reference>